<dbReference type="InterPro" id="IPR030887">
    <property type="entry name" value="Beta-barrel_YaiO"/>
</dbReference>
<evidence type="ECO:0000313" key="2">
    <source>
        <dbReference type="EMBL" id="MBP4137696.1"/>
    </source>
</evidence>
<evidence type="ECO:0000313" key="3">
    <source>
        <dbReference type="Proteomes" id="UP000675047"/>
    </source>
</evidence>
<dbReference type="Gene3D" id="1.25.40.10">
    <property type="entry name" value="Tetratricopeptide repeat domain"/>
    <property type="match status" value="1"/>
</dbReference>
<keyword evidence="3" id="KW-1185">Reference proteome</keyword>
<dbReference type="Proteomes" id="UP000675047">
    <property type="component" value="Unassembled WGS sequence"/>
</dbReference>
<protein>
    <submittedName>
        <fullName evidence="2">YaiO family outer membrane beta-barrel protein</fullName>
    </submittedName>
</protein>
<feature type="domain" description="YaiO beta-barrel" evidence="1">
    <location>
        <begin position="187"/>
        <end position="357"/>
    </location>
</feature>
<name>A0A941AX75_9FLAO</name>
<reference evidence="2 3" key="1">
    <citation type="submission" date="2021-03" db="EMBL/GenBank/DDBJ databases">
        <title>Flavobacterium Flabelliformis Sp. Nov. And Flavobacterium Geliluteum Sp. Nov., Two Novel Multidrug Resistant Psychrophilic Species Isolated From Antarctica.</title>
        <authorList>
            <person name="Kralova S."/>
            <person name="Busse H.J."/>
            <person name="Bezdicek M."/>
            <person name="Nykrynova M."/>
            <person name="Kroupova E."/>
            <person name="Krsek D."/>
            <person name="Sedlacek I."/>
        </authorList>
    </citation>
    <scope>NUCLEOTIDE SEQUENCE [LARGE SCALE GENOMIC DNA]</scope>
    <source>
        <strain evidence="2 3">P7388</strain>
    </source>
</reference>
<dbReference type="InterPro" id="IPR011990">
    <property type="entry name" value="TPR-like_helical_dom_sf"/>
</dbReference>
<dbReference type="Pfam" id="PF19413">
    <property type="entry name" value="YaiO"/>
    <property type="match status" value="1"/>
</dbReference>
<dbReference type="SUPFAM" id="SSF48452">
    <property type="entry name" value="TPR-like"/>
    <property type="match status" value="1"/>
</dbReference>
<gene>
    <name evidence="2" type="ORF">J3495_06310</name>
</gene>
<dbReference type="EMBL" id="JAGFBV010000007">
    <property type="protein sequence ID" value="MBP4137696.1"/>
    <property type="molecule type" value="Genomic_DNA"/>
</dbReference>
<dbReference type="AlphaFoldDB" id="A0A941AX75"/>
<sequence>MNFLKIIYSPTFLLFILLLSGHTAKSQKVDTDSLLTVIVKDMKNNPPNYKLNLERGLLGKKLAPDYLDYYLLLGRNHELLQQKDSARYYYNYVIDKNPKYEDAFAYIINLDLEEKKYDEGLMIANKAIDLYPENKNFQLKRIAYYSSQKDTKNEEKSLQSIKEKFPNDPEIQQLLVNLYSEINSDILGIYYNFTSISRDAVGPWHLASANYIRQRKWGSLVGRISYANRFSQSQSIANGIQYEIESYINTGKKSYSYFDAAYSSDLAFPKLRLAYSFFYNFKNGWEADLGARYIKGKDSESASFNVGVGKYIGSAWLNFRTYIQKDNPAFLINSRYYFKSKYDYVSLFGGYGTSPDNRTTLGEYEQRSTLESYRIGIGYSVTFSKHYIGGFLASFNKQEYVPGLNQNELELGFSLQYKL</sequence>
<proteinExistence type="predicted"/>
<dbReference type="NCBIfam" id="TIGR04390">
    <property type="entry name" value="OMP_YaiO_dom"/>
    <property type="match status" value="1"/>
</dbReference>
<organism evidence="2 3">
    <name type="scientific">Flavobacterium geliluteum</name>
    <dbReference type="NCBI Taxonomy" id="2816120"/>
    <lineage>
        <taxon>Bacteria</taxon>
        <taxon>Pseudomonadati</taxon>
        <taxon>Bacteroidota</taxon>
        <taxon>Flavobacteriia</taxon>
        <taxon>Flavobacteriales</taxon>
        <taxon>Flavobacteriaceae</taxon>
        <taxon>Flavobacterium</taxon>
    </lineage>
</organism>
<comment type="caution">
    <text evidence="2">The sequence shown here is derived from an EMBL/GenBank/DDBJ whole genome shotgun (WGS) entry which is preliminary data.</text>
</comment>
<evidence type="ECO:0000259" key="1">
    <source>
        <dbReference type="Pfam" id="PF19413"/>
    </source>
</evidence>
<accession>A0A941AX75</accession>
<dbReference type="RefSeq" id="WP_210665729.1">
    <property type="nucleotide sequence ID" value="NZ_JAGFBV010000007.1"/>
</dbReference>